<name>A0A1E3A5H2_9FIRM</name>
<accession>A0A1E3A5H2</accession>
<dbReference type="RefSeq" id="WP_069154289.1">
    <property type="nucleotide sequence ID" value="NZ_MCGH01000003.1"/>
</dbReference>
<gene>
    <name evidence="2" type="ORF">BEI61_04816</name>
</gene>
<feature type="chain" id="PRO_5009122681" description="Lipoprotein" evidence="1">
    <location>
        <begin position="21"/>
        <end position="147"/>
    </location>
</feature>
<reference evidence="2 3" key="1">
    <citation type="submission" date="2016-07" db="EMBL/GenBank/DDBJ databases">
        <title>Characterization of isolates of Eisenbergiella tayi derived from blood cultures, using whole genome sequencing.</title>
        <authorList>
            <person name="Burdz T."/>
            <person name="Wiebe D."/>
            <person name="Huynh C."/>
            <person name="Bernard K."/>
        </authorList>
    </citation>
    <scope>NUCLEOTIDE SEQUENCE [LARGE SCALE GENOMIC DNA]</scope>
    <source>
        <strain evidence="2 3">NML 110608</strain>
    </source>
</reference>
<keyword evidence="1" id="KW-0732">Signal</keyword>
<comment type="caution">
    <text evidence="2">The sequence shown here is derived from an EMBL/GenBank/DDBJ whole genome shotgun (WGS) entry which is preliminary data.</text>
</comment>
<dbReference type="PROSITE" id="PS51257">
    <property type="entry name" value="PROKAR_LIPOPROTEIN"/>
    <property type="match status" value="1"/>
</dbReference>
<feature type="signal peptide" evidence="1">
    <location>
        <begin position="1"/>
        <end position="20"/>
    </location>
</feature>
<sequence>MDRRAVKTAVLLLAAVCILAACGEKEEEENRQARICVTLQDAKGAALPGGEIEAEEGREIRKWVADDRGILEISGWKEDEIMEIRMYSSSGTELGEAVLKMLTSQVTDAAVLENNHIRICAARNAASVDVIFRPDGTGGILCSLKLD</sequence>
<protein>
    <recommendedName>
        <fullName evidence="4">Lipoprotein</fullName>
    </recommendedName>
</protein>
<proteinExistence type="predicted"/>
<dbReference type="AlphaFoldDB" id="A0A1E3A5H2"/>
<evidence type="ECO:0000256" key="1">
    <source>
        <dbReference type="SAM" id="SignalP"/>
    </source>
</evidence>
<evidence type="ECO:0008006" key="4">
    <source>
        <dbReference type="Google" id="ProtNLM"/>
    </source>
</evidence>
<evidence type="ECO:0000313" key="3">
    <source>
        <dbReference type="Proteomes" id="UP000094067"/>
    </source>
</evidence>
<dbReference type="Proteomes" id="UP000094067">
    <property type="component" value="Unassembled WGS sequence"/>
</dbReference>
<dbReference type="EMBL" id="MCGH01000003">
    <property type="protein sequence ID" value="ODM04013.1"/>
    <property type="molecule type" value="Genomic_DNA"/>
</dbReference>
<organism evidence="2 3">
    <name type="scientific">Eisenbergiella tayi</name>
    <dbReference type="NCBI Taxonomy" id="1432052"/>
    <lineage>
        <taxon>Bacteria</taxon>
        <taxon>Bacillati</taxon>
        <taxon>Bacillota</taxon>
        <taxon>Clostridia</taxon>
        <taxon>Lachnospirales</taxon>
        <taxon>Lachnospiraceae</taxon>
        <taxon>Eisenbergiella</taxon>
    </lineage>
</organism>
<evidence type="ECO:0000313" key="2">
    <source>
        <dbReference type="EMBL" id="ODM04013.1"/>
    </source>
</evidence>